<evidence type="ECO:0000313" key="4">
    <source>
        <dbReference type="RefSeq" id="XP_024892558.1"/>
    </source>
</evidence>
<protein>
    <submittedName>
        <fullName evidence="4">Uncharacterized protein LOC112467894</fullName>
    </submittedName>
</protein>
<organism evidence="3 4">
    <name type="scientific">Temnothorax curvispinosus</name>
    <dbReference type="NCBI Taxonomy" id="300111"/>
    <lineage>
        <taxon>Eukaryota</taxon>
        <taxon>Metazoa</taxon>
        <taxon>Ecdysozoa</taxon>
        <taxon>Arthropoda</taxon>
        <taxon>Hexapoda</taxon>
        <taxon>Insecta</taxon>
        <taxon>Pterygota</taxon>
        <taxon>Neoptera</taxon>
        <taxon>Endopterygota</taxon>
        <taxon>Hymenoptera</taxon>
        <taxon>Apocrita</taxon>
        <taxon>Aculeata</taxon>
        <taxon>Formicoidea</taxon>
        <taxon>Formicidae</taxon>
        <taxon>Myrmicinae</taxon>
        <taxon>Temnothorax</taxon>
    </lineage>
</organism>
<dbReference type="RefSeq" id="XP_024892558.1">
    <property type="nucleotide sequence ID" value="XM_025036790.1"/>
</dbReference>
<dbReference type="Proteomes" id="UP000504618">
    <property type="component" value="Unplaced"/>
</dbReference>
<dbReference type="PANTHER" id="PTHR12243">
    <property type="entry name" value="MADF DOMAIN TRANSCRIPTION FACTOR"/>
    <property type="match status" value="1"/>
</dbReference>
<dbReference type="OrthoDB" id="7555131at2759"/>
<keyword evidence="3" id="KW-1185">Reference proteome</keyword>
<dbReference type="GeneID" id="112467894"/>
<dbReference type="SMART" id="SM00595">
    <property type="entry name" value="MADF"/>
    <property type="match status" value="1"/>
</dbReference>
<gene>
    <name evidence="4" type="primary">LOC112467894</name>
</gene>
<dbReference type="InterPro" id="IPR006578">
    <property type="entry name" value="MADF-dom"/>
</dbReference>
<dbReference type="PROSITE" id="PS51029">
    <property type="entry name" value="MADF"/>
    <property type="match status" value="1"/>
</dbReference>
<evidence type="ECO:0000256" key="1">
    <source>
        <dbReference type="SAM" id="MobiDB-lite"/>
    </source>
</evidence>
<reference evidence="4" key="1">
    <citation type="submission" date="2025-08" db="UniProtKB">
        <authorList>
            <consortium name="RefSeq"/>
        </authorList>
    </citation>
    <scope>IDENTIFICATION</scope>
    <source>
        <tissue evidence="4">Whole body</tissue>
    </source>
</reference>
<dbReference type="PANTHER" id="PTHR12243:SF67">
    <property type="entry name" value="COREPRESSOR OF PANGOLIN, ISOFORM A-RELATED"/>
    <property type="match status" value="1"/>
</dbReference>
<feature type="domain" description="MADF" evidence="2">
    <location>
        <begin position="14"/>
        <end position="112"/>
    </location>
</feature>
<dbReference type="AlphaFoldDB" id="A0A6J1RE64"/>
<name>A0A6J1RE64_9HYME</name>
<accession>A0A6J1RE64</accession>
<sequence>MNKIEFEEHLINREIIAFVRSNPLLWQKRVKIDKKNKDTISQAFSQIGSLLSEPLTGDAVSTRWKSLRDQYSREMRKVTASQPRSGAGNDEPSYKPTWPLFSDMSFLKDVIKPRKTQSNVSRKKFKSCEDTKIEIAK</sequence>
<evidence type="ECO:0000313" key="3">
    <source>
        <dbReference type="Proteomes" id="UP000504618"/>
    </source>
</evidence>
<proteinExistence type="predicted"/>
<feature type="region of interest" description="Disordered" evidence="1">
    <location>
        <begin position="75"/>
        <end position="96"/>
    </location>
</feature>
<dbReference type="Pfam" id="PF10545">
    <property type="entry name" value="MADF_DNA_bdg"/>
    <property type="match status" value="1"/>
</dbReference>
<evidence type="ECO:0000259" key="2">
    <source>
        <dbReference type="PROSITE" id="PS51029"/>
    </source>
</evidence>
<dbReference type="InterPro" id="IPR039353">
    <property type="entry name" value="TF_Adf1"/>
</dbReference>